<dbReference type="FunFam" id="3.40.50.1170:FF:000003">
    <property type="entry name" value="60 kDa lysophospholipase"/>
    <property type="match status" value="1"/>
</dbReference>
<dbReference type="FunFam" id="3.40.50.40:FF:000001">
    <property type="entry name" value="L-asparaginase 1"/>
    <property type="match status" value="1"/>
</dbReference>
<feature type="repeat" description="ANK" evidence="6">
    <location>
        <begin position="506"/>
        <end position="538"/>
    </location>
</feature>
<dbReference type="PIRSF" id="PIRSF001220">
    <property type="entry name" value="L-ASNase_gatD"/>
    <property type="match status" value="1"/>
</dbReference>
<evidence type="ECO:0000256" key="3">
    <source>
        <dbReference type="ARBA" id="ARBA00022801"/>
    </source>
</evidence>
<dbReference type="Gene3D" id="3.40.50.40">
    <property type="match status" value="1"/>
</dbReference>
<dbReference type="PROSITE" id="PS50297">
    <property type="entry name" value="ANK_REP_REGION"/>
    <property type="match status" value="1"/>
</dbReference>
<reference evidence="10 11" key="1">
    <citation type="journal article" date="2014" name="Nat. Genet.">
        <title>Whole-genome sequence of a flatfish provides insights into ZW sex chromosome evolution and adaptation to a benthic lifestyle.</title>
        <authorList>
            <person name="Chen S."/>
            <person name="Zhang G."/>
            <person name="Shao C."/>
            <person name="Huang Q."/>
            <person name="Liu G."/>
            <person name="Zhang P."/>
            <person name="Song W."/>
            <person name="An N."/>
            <person name="Chalopin D."/>
            <person name="Volff J.N."/>
            <person name="Hong Y."/>
            <person name="Li Q."/>
            <person name="Sha Z."/>
            <person name="Zhou H."/>
            <person name="Xie M."/>
            <person name="Yu Q."/>
            <person name="Liu Y."/>
            <person name="Xiang H."/>
            <person name="Wang N."/>
            <person name="Wu K."/>
            <person name="Yang C."/>
            <person name="Zhou Q."/>
            <person name="Liao X."/>
            <person name="Yang L."/>
            <person name="Hu Q."/>
            <person name="Zhang J."/>
            <person name="Meng L."/>
            <person name="Jin L."/>
            <person name="Tian Y."/>
            <person name="Lian J."/>
            <person name="Yang J."/>
            <person name="Miao G."/>
            <person name="Liu S."/>
            <person name="Liang Z."/>
            <person name="Yan F."/>
            <person name="Li Y."/>
            <person name="Sun B."/>
            <person name="Zhang H."/>
            <person name="Zhang J."/>
            <person name="Zhu Y."/>
            <person name="Du M."/>
            <person name="Zhao Y."/>
            <person name="Schartl M."/>
            <person name="Tang Q."/>
            <person name="Wang J."/>
        </authorList>
    </citation>
    <scope>NUCLEOTIDE SEQUENCE</scope>
</reference>
<dbReference type="InterPro" id="IPR027474">
    <property type="entry name" value="L-asparaginase_N"/>
</dbReference>
<evidence type="ECO:0000313" key="10">
    <source>
        <dbReference type="Ensembl" id="ENSCSEP00000000333.1"/>
    </source>
</evidence>
<dbReference type="PROSITE" id="PS50088">
    <property type="entry name" value="ANK_REPEAT"/>
    <property type="match status" value="1"/>
</dbReference>
<dbReference type="Pfam" id="PF00710">
    <property type="entry name" value="Asparaginase"/>
    <property type="match status" value="1"/>
</dbReference>
<dbReference type="FunFam" id="1.25.40.20:FF:000297">
    <property type="entry name" value="Asparaginase homolog (S. cerevisiae)"/>
    <property type="match status" value="1"/>
</dbReference>
<dbReference type="Pfam" id="PF12796">
    <property type="entry name" value="Ank_2"/>
    <property type="match status" value="1"/>
</dbReference>
<feature type="active site" evidence="7">
    <location>
        <position position="189"/>
    </location>
</feature>
<evidence type="ECO:0000256" key="4">
    <source>
        <dbReference type="ARBA" id="ARBA00023043"/>
    </source>
</evidence>
<dbReference type="InterPro" id="IPR041725">
    <property type="entry name" value="L-asparaginase_I"/>
</dbReference>
<feature type="domain" description="L-asparaginase N-terminal" evidence="8">
    <location>
        <begin position="65"/>
        <end position="291"/>
    </location>
</feature>
<evidence type="ECO:0000256" key="7">
    <source>
        <dbReference type="PROSITE-ProRule" id="PRU10100"/>
    </source>
</evidence>
<evidence type="ECO:0000313" key="11">
    <source>
        <dbReference type="Proteomes" id="UP000265120"/>
    </source>
</evidence>
<keyword evidence="11" id="KW-1185">Reference proteome</keyword>
<dbReference type="Proteomes" id="UP000265120">
    <property type="component" value="Chromosome 1"/>
</dbReference>
<dbReference type="GO" id="GO:0004067">
    <property type="term" value="F:asparaginase activity"/>
    <property type="evidence" value="ECO:0007669"/>
    <property type="project" value="UniProtKB-UniRule"/>
</dbReference>
<dbReference type="PROSITE" id="PS00917">
    <property type="entry name" value="ASN_GLN_ASE_2"/>
    <property type="match status" value="1"/>
</dbReference>
<reference evidence="10" key="3">
    <citation type="submission" date="2025-09" db="UniProtKB">
        <authorList>
            <consortium name="Ensembl"/>
        </authorList>
    </citation>
    <scope>IDENTIFICATION</scope>
</reference>
<dbReference type="SUPFAM" id="SSF53774">
    <property type="entry name" value="Glutaminase/Asparaginase"/>
    <property type="match status" value="1"/>
</dbReference>
<dbReference type="PRINTS" id="PR00139">
    <property type="entry name" value="ASNGLNASE"/>
</dbReference>
<reference evidence="10" key="2">
    <citation type="submission" date="2025-08" db="UniProtKB">
        <authorList>
            <consortium name="Ensembl"/>
        </authorList>
    </citation>
    <scope>IDENTIFICATION</scope>
</reference>
<comment type="similarity">
    <text evidence="5">In the N-terminal section; belongs to the asparaginase 1 family.</text>
</comment>
<evidence type="ECO:0000256" key="5">
    <source>
        <dbReference type="ARBA" id="ARBA00061199"/>
    </source>
</evidence>
<dbReference type="InterPro" id="IPR036152">
    <property type="entry name" value="Asp/glu_Ase-like_sf"/>
</dbReference>
<dbReference type="Gene3D" id="1.25.40.20">
    <property type="entry name" value="Ankyrin repeat-containing domain"/>
    <property type="match status" value="1"/>
</dbReference>
<dbReference type="STRING" id="244447.ENSCSEP00000000333"/>
<dbReference type="InterPro" id="IPR037152">
    <property type="entry name" value="L-asparaginase_N_sf"/>
</dbReference>
<keyword evidence="4 6" id="KW-0040">ANK repeat</keyword>
<accession>A0A3P8UAL7</accession>
<dbReference type="InterPro" id="IPR002110">
    <property type="entry name" value="Ankyrin_rpt"/>
</dbReference>
<dbReference type="SMART" id="SM00870">
    <property type="entry name" value="Asparaginase"/>
    <property type="match status" value="1"/>
</dbReference>
<dbReference type="InterPro" id="IPR027473">
    <property type="entry name" value="L-asparaginase_C"/>
</dbReference>
<dbReference type="PANTHER" id="PTHR11707:SF28">
    <property type="entry name" value="60 KDA LYSOPHOSPHOLIPASE"/>
    <property type="match status" value="1"/>
</dbReference>
<evidence type="ECO:0000259" key="9">
    <source>
        <dbReference type="Pfam" id="PF17763"/>
    </source>
</evidence>
<dbReference type="AlphaFoldDB" id="A0A3P8UAL7"/>
<dbReference type="PROSITE" id="PS51732">
    <property type="entry name" value="ASN_GLN_ASE_3"/>
    <property type="match status" value="1"/>
</dbReference>
<feature type="domain" description="Asparaginase/glutaminase C-terminal" evidence="9">
    <location>
        <begin position="310"/>
        <end position="426"/>
    </location>
</feature>
<sequence length="775" mass="84733">MADSSFNNLTSLARALSQPKLELAEGNDFSPTRSGQVQPCRRRKLSSCNSVESVVSVRSPSDEARVLVINTGGTIGMTIHDNVLAPKANAFVKSLRKLPILHDETYAQQTCMFDYYSSENTLVLPKTTSVSELQCTRMSKGNKRVVYTVLEYSPLLDSSNMTTDDWGRIGKDIENNYQNYDGFVILHGTDTMAYTASALSFMCEHLGKPIILTGSQVPIYEMRNDGRGNLLGALLIAGQFVIPEVCLYFYNKLYRGNRVTKVDAGSFNAFASPNLAPLATAEVDITINWDTVWRANTTAKFQVSTELNRNVGLLRLFPGITAATVRAFLQPPMEGVVLETYGSGNAPDNRPDLLEELRKATDSGVIMVNCTQCLRGTVSTSYATGKVLIDAGLIVGGDMTPEAALSKLSYVLAKKDLSLETKRKMMSQNLRGEMSVDMAGSKLCLSNSRFIQVIAKSLSVSCKEELEAIRDALTPPLACAAAKIGDTEALEALKDMGTNLCLGDYDGRTPLHIAACEGHLKVVQYLLIHGATVYAKDRFGDTPLCNAVRFRHKEVVKLLRKTGAHFSRDKLEDAGAELCNLAAIGDLEGLEIWSLAGADLSKPGYDGQTVIQVAQAVGKQEVVAFLVQLMNNKAKTVFGEFNSYDEYDDDDEEVIENVCVCVCVFISQPMITLCLASSSFPLCPSPCENPSIFNTLLQSFSSLCSYPIMHCPRNFPASCSKATANLLRAVNSNQTEEHRVGLGLKKKRQRETTGITARTSVLIRNLRISPHLDPE</sequence>
<keyword evidence="3" id="KW-0378">Hydrolase</keyword>
<dbReference type="InterPro" id="IPR027475">
    <property type="entry name" value="Asparaginase/glutaminase_AS2"/>
</dbReference>
<dbReference type="NCBIfam" id="TIGR00519">
    <property type="entry name" value="asnASE_I"/>
    <property type="match status" value="1"/>
</dbReference>
<evidence type="ECO:0000259" key="8">
    <source>
        <dbReference type="Pfam" id="PF00710"/>
    </source>
</evidence>
<dbReference type="CDD" id="cd08963">
    <property type="entry name" value="L-asparaginase_I"/>
    <property type="match status" value="1"/>
</dbReference>
<dbReference type="PIRSF" id="PIRSF500176">
    <property type="entry name" value="L_ASNase"/>
    <property type="match status" value="1"/>
</dbReference>
<dbReference type="Pfam" id="PF17763">
    <property type="entry name" value="Asparaginase_C"/>
    <property type="match status" value="1"/>
</dbReference>
<dbReference type="PANTHER" id="PTHR11707">
    <property type="entry name" value="L-ASPARAGINASE"/>
    <property type="match status" value="1"/>
</dbReference>
<dbReference type="SMART" id="SM00248">
    <property type="entry name" value="ANK"/>
    <property type="match status" value="4"/>
</dbReference>
<dbReference type="Ensembl" id="ENSCSET00000000357.1">
    <property type="protein sequence ID" value="ENSCSEP00000000333.1"/>
    <property type="gene ID" value="ENSCSEG00000000242.1"/>
</dbReference>
<dbReference type="InterPro" id="IPR006034">
    <property type="entry name" value="Asparaginase/glutaminase-like"/>
</dbReference>
<evidence type="ECO:0000256" key="2">
    <source>
        <dbReference type="ARBA" id="ARBA00022737"/>
    </source>
</evidence>
<evidence type="ECO:0000256" key="1">
    <source>
        <dbReference type="ARBA" id="ARBA00012920"/>
    </source>
</evidence>
<dbReference type="EC" id="3.5.1.1" evidence="1"/>
<organism evidence="10 11">
    <name type="scientific">Cynoglossus semilaevis</name>
    <name type="common">Tongue sole</name>
    <dbReference type="NCBI Taxonomy" id="244447"/>
    <lineage>
        <taxon>Eukaryota</taxon>
        <taxon>Metazoa</taxon>
        <taxon>Chordata</taxon>
        <taxon>Craniata</taxon>
        <taxon>Vertebrata</taxon>
        <taxon>Euteleostomi</taxon>
        <taxon>Actinopterygii</taxon>
        <taxon>Neopterygii</taxon>
        <taxon>Teleostei</taxon>
        <taxon>Neoteleostei</taxon>
        <taxon>Acanthomorphata</taxon>
        <taxon>Carangaria</taxon>
        <taxon>Pleuronectiformes</taxon>
        <taxon>Pleuronectoidei</taxon>
        <taxon>Cynoglossidae</taxon>
        <taxon>Cynoglossinae</taxon>
        <taxon>Cynoglossus</taxon>
    </lineage>
</organism>
<dbReference type="SUPFAM" id="SSF48403">
    <property type="entry name" value="Ankyrin repeat"/>
    <property type="match status" value="1"/>
</dbReference>
<dbReference type="GO" id="GO:0009066">
    <property type="term" value="P:aspartate family amino acid metabolic process"/>
    <property type="evidence" value="ECO:0007669"/>
    <property type="project" value="UniProtKB-ARBA"/>
</dbReference>
<dbReference type="InterPro" id="IPR040919">
    <property type="entry name" value="Asparaginase_C"/>
</dbReference>
<dbReference type="SFLD" id="SFLDS00057">
    <property type="entry name" value="Glutaminase/Asparaginase"/>
    <property type="match status" value="1"/>
</dbReference>
<keyword evidence="2" id="KW-0677">Repeat</keyword>
<dbReference type="InterPro" id="IPR036770">
    <property type="entry name" value="Ankyrin_rpt-contain_sf"/>
</dbReference>
<dbReference type="InParanoid" id="A0A3P8UAL7"/>
<proteinExistence type="inferred from homology"/>
<protein>
    <recommendedName>
        <fullName evidence="1">asparaginase</fullName>
        <ecNumber evidence="1">3.5.1.1</ecNumber>
    </recommendedName>
</protein>
<evidence type="ECO:0000256" key="6">
    <source>
        <dbReference type="PROSITE-ProRule" id="PRU00023"/>
    </source>
</evidence>
<dbReference type="GeneTree" id="ENSGT00390000001610"/>
<dbReference type="InterPro" id="IPR006033">
    <property type="entry name" value="AsnA_fam"/>
</dbReference>
<name>A0A3P8UAL7_CYNSE</name>
<dbReference type="Gene3D" id="3.40.50.1170">
    <property type="entry name" value="L-asparaginase, N-terminal domain"/>
    <property type="match status" value="1"/>
</dbReference>